<evidence type="ECO:0000313" key="3">
    <source>
        <dbReference type="EMBL" id="PSB32654.1"/>
    </source>
</evidence>
<dbReference type="AlphaFoldDB" id="A0A2T1EIW3"/>
<keyword evidence="1" id="KW-0812">Transmembrane</keyword>
<feature type="domain" description="Serine aminopeptidase S33" evidence="2">
    <location>
        <begin position="87"/>
        <end position="218"/>
    </location>
</feature>
<organism evidence="3 4">
    <name type="scientific">Stenomitos frigidus ULC18</name>
    <dbReference type="NCBI Taxonomy" id="2107698"/>
    <lineage>
        <taxon>Bacteria</taxon>
        <taxon>Bacillati</taxon>
        <taxon>Cyanobacteriota</taxon>
        <taxon>Cyanophyceae</taxon>
        <taxon>Leptolyngbyales</taxon>
        <taxon>Leptolyngbyaceae</taxon>
        <taxon>Stenomitos</taxon>
    </lineage>
</organism>
<keyword evidence="1" id="KW-0472">Membrane</keyword>
<dbReference type="Gene3D" id="3.40.50.1820">
    <property type="entry name" value="alpha/beta hydrolase"/>
    <property type="match status" value="1"/>
</dbReference>
<dbReference type="PRINTS" id="PR00111">
    <property type="entry name" value="ABHYDROLASE"/>
</dbReference>
<protein>
    <submittedName>
        <fullName evidence="3">Phospholipase</fullName>
    </submittedName>
</protein>
<dbReference type="PANTHER" id="PTHR12277">
    <property type="entry name" value="ALPHA/BETA HYDROLASE DOMAIN-CONTAINING PROTEIN"/>
    <property type="match status" value="1"/>
</dbReference>
<sequence length="298" mass="32678">MNRVGSLSIKAIIGSLLAVVVAYGSACTFLFLRQNHFIFFPSKTIAATPSDLNLPYEEVWLPVPSSGQNGTPEQLHGWWIPANGTQQNVVLHLHGNGSNISGNLSQALRFHQAGFAVLMVDYRGYGRSQGAFPTEASVYEDAKAAWDYLVQQRVIASERLVLFGHSLGGAIAIDLAIDHPEAGGLIVQSSFTSMQSMVNPARFWMLPIDWLLTQRFDSLTKVRSLRMPLLYIHGTADAKVPSSMSEALFAASPQPKQLLLVAGATHNDVAEFGGAEYLQTLKQFSQQIDRKPQKPMRP</sequence>
<evidence type="ECO:0000256" key="1">
    <source>
        <dbReference type="SAM" id="Phobius"/>
    </source>
</evidence>
<evidence type="ECO:0000313" key="4">
    <source>
        <dbReference type="Proteomes" id="UP000239576"/>
    </source>
</evidence>
<keyword evidence="4" id="KW-1185">Reference proteome</keyword>
<accession>A0A2T1EIW3</accession>
<dbReference type="SUPFAM" id="SSF53474">
    <property type="entry name" value="alpha/beta-Hydrolases"/>
    <property type="match status" value="1"/>
</dbReference>
<dbReference type="EMBL" id="PVWK01000026">
    <property type="protein sequence ID" value="PSB32654.1"/>
    <property type="molecule type" value="Genomic_DNA"/>
</dbReference>
<feature type="transmembrane region" description="Helical" evidence="1">
    <location>
        <begin position="12"/>
        <end position="32"/>
    </location>
</feature>
<comment type="caution">
    <text evidence="3">The sequence shown here is derived from an EMBL/GenBank/DDBJ whole genome shotgun (WGS) entry which is preliminary data.</text>
</comment>
<reference evidence="4" key="1">
    <citation type="submission" date="2018-02" db="EMBL/GenBank/DDBJ databases">
        <authorList>
            <person name="Moore K."/>
            <person name="Momper L."/>
        </authorList>
    </citation>
    <scope>NUCLEOTIDE SEQUENCE [LARGE SCALE GENOMIC DNA]</scope>
    <source>
        <strain evidence="4">ULC18</strain>
    </source>
</reference>
<dbReference type="InterPro" id="IPR029058">
    <property type="entry name" value="AB_hydrolase_fold"/>
</dbReference>
<proteinExistence type="predicted"/>
<dbReference type="InterPro" id="IPR000073">
    <property type="entry name" value="AB_hydrolase_1"/>
</dbReference>
<reference evidence="3 4" key="2">
    <citation type="submission" date="2018-03" db="EMBL/GenBank/DDBJ databases">
        <title>The ancient ancestry and fast evolution of plastids.</title>
        <authorList>
            <person name="Moore K.R."/>
            <person name="Magnabosco C."/>
            <person name="Momper L."/>
            <person name="Gold D.A."/>
            <person name="Bosak T."/>
            <person name="Fournier G.P."/>
        </authorList>
    </citation>
    <scope>NUCLEOTIDE SEQUENCE [LARGE SCALE GENOMIC DNA]</scope>
    <source>
        <strain evidence="3 4">ULC18</strain>
    </source>
</reference>
<dbReference type="PANTHER" id="PTHR12277:SF81">
    <property type="entry name" value="PROTEIN ABHD13"/>
    <property type="match status" value="1"/>
</dbReference>
<gene>
    <name evidence="3" type="ORF">C7B82_05235</name>
</gene>
<dbReference type="OrthoDB" id="9776685at2"/>
<keyword evidence="1" id="KW-1133">Transmembrane helix</keyword>
<name>A0A2T1EIW3_9CYAN</name>
<dbReference type="InterPro" id="IPR022742">
    <property type="entry name" value="Hydrolase_4"/>
</dbReference>
<evidence type="ECO:0000259" key="2">
    <source>
        <dbReference type="Pfam" id="PF12146"/>
    </source>
</evidence>
<dbReference type="Proteomes" id="UP000239576">
    <property type="component" value="Unassembled WGS sequence"/>
</dbReference>
<dbReference type="Pfam" id="PF12146">
    <property type="entry name" value="Hydrolase_4"/>
    <property type="match status" value="1"/>
</dbReference>